<keyword evidence="2" id="KW-1185">Reference proteome</keyword>
<organism evidence="1 2">
    <name type="scientific">Tenacibaculum skagerrakense</name>
    <dbReference type="NCBI Taxonomy" id="186571"/>
    <lineage>
        <taxon>Bacteria</taxon>
        <taxon>Pseudomonadati</taxon>
        <taxon>Bacteroidota</taxon>
        <taxon>Flavobacteriia</taxon>
        <taxon>Flavobacteriales</taxon>
        <taxon>Flavobacteriaceae</taxon>
        <taxon>Tenacibaculum</taxon>
    </lineage>
</organism>
<protein>
    <submittedName>
        <fullName evidence="1">Uncharacterized protein</fullName>
    </submittedName>
</protein>
<sequence length="171" mass="19913">MKLLLSCVFAISMFISPVNENKNKVLKEASNKSKAFNRGSIANTKISYHIASVNRGRYAKIEFINDYDYPVLLEGIVDGVLIDGKKDYKIRIKPNSRKSFLIRYIERQRFPARCNSSWVLDSNCIDTKREVLLNYNRYDTSLIHVYNHKLEIIEDKNKKHLEGKVGRTILR</sequence>
<dbReference type="AlphaFoldDB" id="A0A4R2NVT8"/>
<proteinExistence type="predicted"/>
<dbReference type="RefSeq" id="WP_132794089.1">
    <property type="nucleotide sequence ID" value="NZ_SLXM01000003.1"/>
</dbReference>
<name>A0A4R2NVT8_9FLAO</name>
<evidence type="ECO:0000313" key="1">
    <source>
        <dbReference type="EMBL" id="TCP25708.1"/>
    </source>
</evidence>
<dbReference type="EMBL" id="SLXM01000003">
    <property type="protein sequence ID" value="TCP25708.1"/>
    <property type="molecule type" value="Genomic_DNA"/>
</dbReference>
<reference evidence="1 2" key="1">
    <citation type="submission" date="2019-03" db="EMBL/GenBank/DDBJ databases">
        <title>Genomic Encyclopedia of Type Strains, Phase IV (KMG-IV): sequencing the most valuable type-strain genomes for metagenomic binning, comparative biology and taxonomic classification.</title>
        <authorList>
            <person name="Goeker M."/>
        </authorList>
    </citation>
    <scope>NUCLEOTIDE SEQUENCE [LARGE SCALE GENOMIC DNA]</scope>
    <source>
        <strain evidence="1 2">DSM 14836</strain>
    </source>
</reference>
<evidence type="ECO:0000313" key="2">
    <source>
        <dbReference type="Proteomes" id="UP000294564"/>
    </source>
</evidence>
<gene>
    <name evidence="1" type="ORF">EV195_10367</name>
</gene>
<dbReference type="Proteomes" id="UP000294564">
    <property type="component" value="Unassembled WGS sequence"/>
</dbReference>
<comment type="caution">
    <text evidence="1">The sequence shown here is derived from an EMBL/GenBank/DDBJ whole genome shotgun (WGS) entry which is preliminary data.</text>
</comment>
<accession>A0A4R2NVT8</accession>